<proteinExistence type="predicted"/>
<dbReference type="Proteomes" id="UP000188298">
    <property type="component" value="Chromosome"/>
</dbReference>
<evidence type="ECO:0000313" key="2">
    <source>
        <dbReference type="Proteomes" id="UP000188298"/>
    </source>
</evidence>
<gene>
    <name evidence="1" type="ORF">XJ32_05235</name>
</gene>
<reference evidence="1 2" key="1">
    <citation type="submission" date="2017-02" db="EMBL/GenBank/DDBJ databases">
        <title>Whole genome sequencing of Helicobacter bilis strain AAQJH.</title>
        <authorList>
            <person name="Conlan S."/>
            <person name="Thomas P.J."/>
            <person name="Mullikin J."/>
            <person name="Palmore T.N."/>
            <person name="Frank K.M."/>
            <person name="Segre J.A."/>
        </authorList>
    </citation>
    <scope>NUCLEOTIDE SEQUENCE [LARGE SCALE GENOMIC DNA]</scope>
    <source>
        <strain evidence="1 2">AAQJH</strain>
    </source>
</reference>
<dbReference type="EMBL" id="CP019645">
    <property type="protein sequence ID" value="AQQ59587.1"/>
    <property type="molecule type" value="Genomic_DNA"/>
</dbReference>
<organism evidence="1 2">
    <name type="scientific">Helicobacter bilis</name>
    <dbReference type="NCBI Taxonomy" id="37372"/>
    <lineage>
        <taxon>Bacteria</taxon>
        <taxon>Pseudomonadati</taxon>
        <taxon>Campylobacterota</taxon>
        <taxon>Epsilonproteobacteria</taxon>
        <taxon>Campylobacterales</taxon>
        <taxon>Helicobacteraceae</taxon>
        <taxon>Helicobacter</taxon>
    </lineage>
</organism>
<evidence type="ECO:0000313" key="1">
    <source>
        <dbReference type="EMBL" id="AQQ59587.1"/>
    </source>
</evidence>
<sequence>MPYKSYFMKNIADENLVQIMERLASVLYYHMIKFNEERSKDLSKPQEKWRPTLYACKADKECMESAMNKRVSVIEIF</sequence>
<dbReference type="RefSeq" id="WP_077388577.1">
    <property type="nucleotide sequence ID" value="NZ_CP019645.1"/>
</dbReference>
<protein>
    <submittedName>
        <fullName evidence="1">Uncharacterized protein</fullName>
    </submittedName>
</protein>
<name>A0A1Q2LHS1_9HELI</name>
<dbReference type="AlphaFoldDB" id="A0A1Q2LHS1"/>
<accession>A0A1Q2LHS1</accession>
<dbReference type="KEGG" id="hbl:XJ32_05235"/>